<organism evidence="5 6">
    <name type="scientific">Lojkania enalia</name>
    <dbReference type="NCBI Taxonomy" id="147567"/>
    <lineage>
        <taxon>Eukaryota</taxon>
        <taxon>Fungi</taxon>
        <taxon>Dikarya</taxon>
        <taxon>Ascomycota</taxon>
        <taxon>Pezizomycotina</taxon>
        <taxon>Dothideomycetes</taxon>
        <taxon>Pleosporomycetidae</taxon>
        <taxon>Pleosporales</taxon>
        <taxon>Pleosporales incertae sedis</taxon>
        <taxon>Lojkania</taxon>
    </lineage>
</organism>
<keyword evidence="6" id="KW-1185">Reference proteome</keyword>
<evidence type="ECO:0000256" key="1">
    <source>
        <dbReference type="ARBA" id="ARBA00004123"/>
    </source>
</evidence>
<evidence type="ECO:0000256" key="2">
    <source>
        <dbReference type="ARBA" id="ARBA00023242"/>
    </source>
</evidence>
<evidence type="ECO:0000259" key="4">
    <source>
        <dbReference type="PROSITE" id="PS50048"/>
    </source>
</evidence>
<dbReference type="PANTHER" id="PTHR37534">
    <property type="entry name" value="TRANSCRIPTIONAL ACTIVATOR PROTEIN UGA3"/>
    <property type="match status" value="1"/>
</dbReference>
<dbReference type="InterPro" id="IPR001138">
    <property type="entry name" value="Zn2Cys6_DnaBD"/>
</dbReference>
<feature type="region of interest" description="Disordered" evidence="3">
    <location>
        <begin position="68"/>
        <end position="94"/>
    </location>
</feature>
<dbReference type="Pfam" id="PF00172">
    <property type="entry name" value="Zn_clus"/>
    <property type="match status" value="1"/>
</dbReference>
<dbReference type="GO" id="GO:0008270">
    <property type="term" value="F:zinc ion binding"/>
    <property type="evidence" value="ECO:0007669"/>
    <property type="project" value="InterPro"/>
</dbReference>
<evidence type="ECO:0000313" key="6">
    <source>
        <dbReference type="Proteomes" id="UP000800093"/>
    </source>
</evidence>
<dbReference type="Gene3D" id="4.10.240.10">
    <property type="entry name" value="Zn(2)-C6 fungal-type DNA-binding domain"/>
    <property type="match status" value="1"/>
</dbReference>
<dbReference type="PANTHER" id="PTHR37534:SF51">
    <property type="entry name" value="ACRIFLAVINE SENSITIVITY CONTROL PROTEIN ACR-2"/>
    <property type="match status" value="1"/>
</dbReference>
<name>A0A9P4N6J5_9PLEO</name>
<dbReference type="SMART" id="SM00066">
    <property type="entry name" value="GAL4"/>
    <property type="match status" value="1"/>
</dbReference>
<dbReference type="OrthoDB" id="5380854at2759"/>
<sequence length="547" mass="61408">MSAHFILPTKPCHNCRKRRWKCDRSLPVCQKCLHSGSECLGYGKLLVWNQGVARRGKMMGKSFEDVEKTKKENQGHLVHQASKESPKNSLGVEIPRTESDFSSSQDLVKGERADMRIQWPLIDPLVKDMGRQSRYYLYHFATQLCADMVVVDGPGQNPIRDLVPATSGNPLLLQVMLANAALHVYNISSEPAKPSIYQPDRKLCLVAYYGSVSRFGGPFTTSYRDALVAKQQALSHLSQSVAFVNPSNIDFILAAILLFINFDLVESGKDKWKVHMDGATKLISLLGTPPYEQNPMSQLRKCLLADFLVFFILGSTLNFYAGPKKLLPDTIDVEPILQYAETNNYLSCPGPLLRVMLESFDLPDLRETKSIPTKVQDQVQKLLESALAFDPVKWATRDFRPASPFEDLEKRALIASAHKAAVCIYVARVLPAGNPLLNPIHGTALVSLTGLADEVVYNISCIKPGDTVFKCICWPLFLAGAESEDLAQRAYILQLLDAQWNEMYWGYICTVQNVLEAIWSYRELYEELDDYCWVDDVKKMGTELLIA</sequence>
<dbReference type="EMBL" id="ML986590">
    <property type="protein sequence ID" value="KAF2267568.1"/>
    <property type="molecule type" value="Genomic_DNA"/>
</dbReference>
<dbReference type="CDD" id="cd00067">
    <property type="entry name" value="GAL4"/>
    <property type="match status" value="1"/>
</dbReference>
<dbReference type="PROSITE" id="PS00463">
    <property type="entry name" value="ZN2_CY6_FUNGAL_1"/>
    <property type="match status" value="1"/>
</dbReference>
<keyword evidence="2" id="KW-0539">Nucleus</keyword>
<protein>
    <recommendedName>
        <fullName evidence="4">Zn(2)-C6 fungal-type domain-containing protein</fullName>
    </recommendedName>
</protein>
<proteinExistence type="predicted"/>
<dbReference type="GO" id="GO:0000976">
    <property type="term" value="F:transcription cis-regulatory region binding"/>
    <property type="evidence" value="ECO:0007669"/>
    <property type="project" value="TreeGrafter"/>
</dbReference>
<dbReference type="GO" id="GO:0045944">
    <property type="term" value="P:positive regulation of transcription by RNA polymerase II"/>
    <property type="evidence" value="ECO:0007669"/>
    <property type="project" value="TreeGrafter"/>
</dbReference>
<dbReference type="InterPro" id="IPR036864">
    <property type="entry name" value="Zn2-C6_fun-type_DNA-bd_sf"/>
</dbReference>
<gene>
    <name evidence="5" type="ORF">CC78DRAFT_613999</name>
</gene>
<dbReference type="SUPFAM" id="SSF57701">
    <property type="entry name" value="Zn2/Cys6 DNA-binding domain"/>
    <property type="match status" value="1"/>
</dbReference>
<dbReference type="Pfam" id="PF11951">
    <property type="entry name" value="Fungal_trans_2"/>
    <property type="match status" value="1"/>
</dbReference>
<comment type="caution">
    <text evidence="5">The sequence shown here is derived from an EMBL/GenBank/DDBJ whole genome shotgun (WGS) entry which is preliminary data.</text>
</comment>
<dbReference type="PROSITE" id="PS50048">
    <property type="entry name" value="ZN2_CY6_FUNGAL_2"/>
    <property type="match status" value="1"/>
</dbReference>
<evidence type="ECO:0000256" key="3">
    <source>
        <dbReference type="SAM" id="MobiDB-lite"/>
    </source>
</evidence>
<comment type="subcellular location">
    <subcellularLocation>
        <location evidence="1">Nucleus</location>
    </subcellularLocation>
</comment>
<dbReference type="InterPro" id="IPR021858">
    <property type="entry name" value="Fun_TF"/>
</dbReference>
<dbReference type="Proteomes" id="UP000800093">
    <property type="component" value="Unassembled WGS sequence"/>
</dbReference>
<accession>A0A9P4N6J5</accession>
<feature type="domain" description="Zn(2)-C6 fungal-type" evidence="4">
    <location>
        <begin position="11"/>
        <end position="39"/>
    </location>
</feature>
<reference evidence="6" key="1">
    <citation type="journal article" date="2020" name="Stud. Mycol.">
        <title>101 Dothideomycetes genomes: A test case for predicting lifestyles and emergence of pathogens.</title>
        <authorList>
            <person name="Haridas S."/>
            <person name="Albert R."/>
            <person name="Binder M."/>
            <person name="Bloem J."/>
            <person name="LaButti K."/>
            <person name="Salamov A."/>
            <person name="Andreopoulos B."/>
            <person name="Baker S."/>
            <person name="Barry K."/>
            <person name="Bills G."/>
            <person name="Bluhm B."/>
            <person name="Cannon C."/>
            <person name="Castanera R."/>
            <person name="Culley D."/>
            <person name="Daum C."/>
            <person name="Ezra D."/>
            <person name="Gonzalez J."/>
            <person name="Henrissat B."/>
            <person name="Kuo A."/>
            <person name="Liang C."/>
            <person name="Lipzen A."/>
            <person name="Lutzoni F."/>
            <person name="Magnuson J."/>
            <person name="Mondo S."/>
            <person name="Nolan M."/>
            <person name="Ohm R."/>
            <person name="Pangilinan J."/>
            <person name="Park H.-J."/>
            <person name="Ramirez L."/>
            <person name="Alfaro M."/>
            <person name="Sun H."/>
            <person name="Tritt A."/>
            <person name="Yoshinaga Y."/>
            <person name="Zwiers L.-H."/>
            <person name="Turgeon B."/>
            <person name="Goodwin S."/>
            <person name="Spatafora J."/>
            <person name="Crous P."/>
            <person name="Grigoriev I."/>
        </authorList>
    </citation>
    <scope>NUCLEOTIDE SEQUENCE [LARGE SCALE GENOMIC DNA]</scope>
    <source>
        <strain evidence="6">CBS 304.66</strain>
    </source>
</reference>
<dbReference type="GO" id="GO:0000981">
    <property type="term" value="F:DNA-binding transcription factor activity, RNA polymerase II-specific"/>
    <property type="evidence" value="ECO:0007669"/>
    <property type="project" value="InterPro"/>
</dbReference>
<dbReference type="GO" id="GO:0005634">
    <property type="term" value="C:nucleus"/>
    <property type="evidence" value="ECO:0007669"/>
    <property type="project" value="UniProtKB-SubCell"/>
</dbReference>
<dbReference type="AlphaFoldDB" id="A0A9P4N6J5"/>
<evidence type="ECO:0000313" key="5">
    <source>
        <dbReference type="EMBL" id="KAF2267568.1"/>
    </source>
</evidence>